<evidence type="ECO:0000313" key="2">
    <source>
        <dbReference type="Proteomes" id="UP000000466"/>
    </source>
</evidence>
<protein>
    <submittedName>
        <fullName evidence="1">Uncharacterized protein</fullName>
    </submittedName>
</protein>
<evidence type="ECO:0000313" key="1">
    <source>
        <dbReference type="EMBL" id="AGN11347.1"/>
    </source>
</evidence>
<dbReference type="STRING" id="1117647.M5M_13463"/>
<dbReference type="EMBL" id="CP003746">
    <property type="protein sequence ID" value="AGN11347.1"/>
    <property type="molecule type" value="Genomic_DNA"/>
</dbReference>
<gene>
    <name evidence="1" type="ordered locus">M5M_13463</name>
</gene>
<dbReference type="AlphaFoldDB" id="R9S3H6"/>
<reference evidence="1 2" key="1">
    <citation type="journal article" date="2013" name="Genome Announc.">
        <title>Complete genome sequence of Simiduia agarivorans SA1(T), a marine bacterium able to degrade a variety of polysaccharides.</title>
        <authorList>
            <person name="Lin S.Y."/>
            <person name="Shieh W.Y."/>
            <person name="Chen J.S."/>
            <person name="Tang S.L."/>
        </authorList>
    </citation>
    <scope>NUCLEOTIDE SEQUENCE [LARGE SCALE GENOMIC DNA]</scope>
    <source>
        <strain evidence="2">DSM 21679 / JCM 13881 / BCRC 17597 / SA1</strain>
    </source>
</reference>
<organism evidence="1 2">
    <name type="scientific">Simiduia agarivorans (strain DSM 21679 / JCM 13881 / BCRC 17597 / SA1)</name>
    <dbReference type="NCBI Taxonomy" id="1117647"/>
    <lineage>
        <taxon>Bacteria</taxon>
        <taxon>Pseudomonadati</taxon>
        <taxon>Pseudomonadota</taxon>
        <taxon>Gammaproteobacteria</taxon>
        <taxon>Cellvibrionales</taxon>
        <taxon>Cellvibrionaceae</taxon>
        <taxon>Simiduia</taxon>
    </lineage>
</organism>
<sequence length="130" mass="14740">MHITSKSKPTRRNARAAVLGVRQIMKFQGANIHLQKMATKTLCQFCIDHGMKESPSVISIKECLECLERGDLELAYYAYKTVPLGGNNCFNDRFVKASYPHESDSYANGVFHALIYYWWNTMNGSVVKNA</sequence>
<proteinExistence type="predicted"/>
<dbReference type="Proteomes" id="UP000000466">
    <property type="component" value="Chromosome"/>
</dbReference>
<dbReference type="HOGENOM" id="CLU_1936698_0_0_6"/>
<keyword evidence="2" id="KW-1185">Reference proteome</keyword>
<dbReference type="KEGG" id="saga:M5M_13463"/>
<name>R9S3H6_SIMAS</name>
<accession>R9S3H6</accession>